<evidence type="ECO:0000256" key="1">
    <source>
        <dbReference type="ARBA" id="ARBA00004651"/>
    </source>
</evidence>
<keyword evidence="12" id="KW-1185">Reference proteome</keyword>
<feature type="region of interest" description="Disordered" evidence="7">
    <location>
        <begin position="60"/>
        <end position="105"/>
    </location>
</feature>
<dbReference type="InterPro" id="IPR003838">
    <property type="entry name" value="ABC3_permease_C"/>
</dbReference>
<accession>A0A7W4YMP4</accession>
<dbReference type="InterPro" id="IPR050250">
    <property type="entry name" value="Macrolide_Exporter_MacB"/>
</dbReference>
<dbReference type="PANTHER" id="PTHR30572:SF4">
    <property type="entry name" value="ABC TRANSPORTER PERMEASE YTRF"/>
    <property type="match status" value="1"/>
</dbReference>
<keyword evidence="2" id="KW-1003">Cell membrane</keyword>
<organism evidence="11 12">
    <name type="scientific">Microbacterium endophyticum</name>
    <dbReference type="NCBI Taxonomy" id="1526412"/>
    <lineage>
        <taxon>Bacteria</taxon>
        <taxon>Bacillati</taxon>
        <taxon>Actinomycetota</taxon>
        <taxon>Actinomycetes</taxon>
        <taxon>Micrococcales</taxon>
        <taxon>Microbacteriaceae</taxon>
        <taxon>Microbacterium</taxon>
    </lineage>
</organism>
<dbReference type="InterPro" id="IPR025857">
    <property type="entry name" value="MacB_PCD"/>
</dbReference>
<feature type="region of interest" description="Disordered" evidence="7">
    <location>
        <begin position="138"/>
        <end position="172"/>
    </location>
</feature>
<evidence type="ECO:0000313" key="11">
    <source>
        <dbReference type="EMBL" id="MBB2974876.1"/>
    </source>
</evidence>
<reference evidence="11 12" key="1">
    <citation type="submission" date="2020-08" db="EMBL/GenBank/DDBJ databases">
        <title>Sequencing the genomes of 1000 actinobacteria strains.</title>
        <authorList>
            <person name="Klenk H.-P."/>
        </authorList>
    </citation>
    <scope>NUCLEOTIDE SEQUENCE [LARGE SCALE GENOMIC DNA]</scope>
    <source>
        <strain evidence="11 12">DSM 27099</strain>
    </source>
</reference>
<dbReference type="Pfam" id="PF12704">
    <property type="entry name" value="MacB_PCD"/>
    <property type="match status" value="1"/>
</dbReference>
<evidence type="ECO:0000256" key="4">
    <source>
        <dbReference type="ARBA" id="ARBA00022989"/>
    </source>
</evidence>
<comment type="similarity">
    <text evidence="6">Belongs to the ABC-4 integral membrane protein family.</text>
</comment>
<protein>
    <submittedName>
        <fullName evidence="11">ABC-type antimicrobial peptide transport system permease subunit</fullName>
    </submittedName>
</protein>
<feature type="transmembrane region" description="Helical" evidence="8">
    <location>
        <begin position="17"/>
        <end position="37"/>
    </location>
</feature>
<dbReference type="EMBL" id="JACHWQ010000001">
    <property type="protein sequence ID" value="MBB2974876.1"/>
    <property type="molecule type" value="Genomic_DNA"/>
</dbReference>
<comment type="subcellular location">
    <subcellularLocation>
        <location evidence="1">Cell membrane</location>
        <topology evidence="1">Multi-pass membrane protein</topology>
    </subcellularLocation>
</comment>
<evidence type="ECO:0000259" key="9">
    <source>
        <dbReference type="Pfam" id="PF02687"/>
    </source>
</evidence>
<feature type="domain" description="ABC3 transporter permease C-terminal" evidence="9">
    <location>
        <begin position="331"/>
        <end position="480"/>
    </location>
</feature>
<evidence type="ECO:0000256" key="8">
    <source>
        <dbReference type="SAM" id="Phobius"/>
    </source>
</evidence>
<dbReference type="Proteomes" id="UP000529310">
    <property type="component" value="Unassembled WGS sequence"/>
</dbReference>
<keyword evidence="5 8" id="KW-0472">Membrane</keyword>
<comment type="caution">
    <text evidence="11">The sequence shown here is derived from an EMBL/GenBank/DDBJ whole genome shotgun (WGS) entry which is preliminary data.</text>
</comment>
<keyword evidence="4 8" id="KW-1133">Transmembrane helix</keyword>
<evidence type="ECO:0000256" key="6">
    <source>
        <dbReference type="ARBA" id="ARBA00038076"/>
    </source>
</evidence>
<feature type="transmembrane region" description="Helical" evidence="8">
    <location>
        <begin position="448"/>
        <end position="470"/>
    </location>
</feature>
<evidence type="ECO:0000256" key="5">
    <source>
        <dbReference type="ARBA" id="ARBA00023136"/>
    </source>
</evidence>
<dbReference type="AlphaFoldDB" id="A0A7W4YMP4"/>
<sequence length="488" mass="48422">MYWTYLRRELAGRKKQTAIVAAGLAIAIALVIIVNSLSTGVSNAQATALQSVYGVGTDLTVSGAQSEPGEPGDRGQFEFGGDDGETSDGTTTLSQSRLSTDMQRGTLDATTVNTVSELDGVSAASGALSLTNITFDGEIPDMSQNGDTAGGPPGDAAEGGTGGPGGDGGSAFNVDSFTVLGIESADTEVGPLSAVEVSDGRLLSESDAGENVALLDSTYATTNELAVGDTIDVGGSDMEIVGLVTSTSDEADTAANVYIPIDVAQSLAGVEDVISTIYVQADSSDSIGAVQSEIESALPDATVSSQSDLASTVSSSLSSASSLITNLGTWLSVILLIVAVALAVLFTISGVSRRTREFGTLKAIGWSNRRVVGQVAGESVVQGLIGGVVGLAIGLAGVVAINIIGPTISTSSTADTGGMGGMGAPGGGGMPGMDAATSSADIVLSAPISITMILIAIGLSIVGGLVAGAFGGWRASRLSPAEALRSVG</sequence>
<evidence type="ECO:0000256" key="2">
    <source>
        <dbReference type="ARBA" id="ARBA00022475"/>
    </source>
</evidence>
<feature type="transmembrane region" description="Helical" evidence="8">
    <location>
        <begin position="384"/>
        <end position="404"/>
    </location>
</feature>
<feature type="compositionally biased region" description="Polar residues" evidence="7">
    <location>
        <begin position="93"/>
        <end position="105"/>
    </location>
</feature>
<dbReference type="GO" id="GO:0005886">
    <property type="term" value="C:plasma membrane"/>
    <property type="evidence" value="ECO:0007669"/>
    <property type="project" value="UniProtKB-SubCell"/>
</dbReference>
<evidence type="ECO:0000256" key="3">
    <source>
        <dbReference type="ARBA" id="ARBA00022692"/>
    </source>
</evidence>
<keyword evidence="3 8" id="KW-0812">Transmembrane</keyword>
<evidence type="ECO:0000256" key="7">
    <source>
        <dbReference type="SAM" id="MobiDB-lite"/>
    </source>
</evidence>
<evidence type="ECO:0000259" key="10">
    <source>
        <dbReference type="Pfam" id="PF12704"/>
    </source>
</evidence>
<feature type="compositionally biased region" description="Gly residues" evidence="7">
    <location>
        <begin position="148"/>
        <end position="169"/>
    </location>
</feature>
<proteinExistence type="inferred from homology"/>
<feature type="domain" description="MacB-like periplasmic core" evidence="10">
    <location>
        <begin position="17"/>
        <end position="296"/>
    </location>
</feature>
<dbReference type="Pfam" id="PF02687">
    <property type="entry name" value="FtsX"/>
    <property type="match status" value="1"/>
</dbReference>
<feature type="transmembrane region" description="Helical" evidence="8">
    <location>
        <begin position="327"/>
        <end position="348"/>
    </location>
</feature>
<gene>
    <name evidence="11" type="ORF">FHX49_000417</name>
</gene>
<name>A0A7W4YMP4_9MICO</name>
<dbReference type="RefSeq" id="WP_165142227.1">
    <property type="nucleotide sequence ID" value="NZ_CP049255.1"/>
</dbReference>
<dbReference type="GO" id="GO:0022857">
    <property type="term" value="F:transmembrane transporter activity"/>
    <property type="evidence" value="ECO:0007669"/>
    <property type="project" value="TreeGrafter"/>
</dbReference>
<evidence type="ECO:0000313" key="12">
    <source>
        <dbReference type="Proteomes" id="UP000529310"/>
    </source>
</evidence>
<dbReference type="PANTHER" id="PTHR30572">
    <property type="entry name" value="MEMBRANE COMPONENT OF TRANSPORTER-RELATED"/>
    <property type="match status" value="1"/>
</dbReference>